<evidence type="ECO:0000256" key="4">
    <source>
        <dbReference type="ARBA" id="ARBA00023186"/>
    </source>
</evidence>
<dbReference type="InterPro" id="IPR017998">
    <property type="entry name" value="Chaperone_TCP-1"/>
</dbReference>
<dbReference type="Gene3D" id="1.10.560.10">
    <property type="entry name" value="GroEL-like equatorial domain"/>
    <property type="match status" value="1"/>
</dbReference>
<evidence type="ECO:0000256" key="3">
    <source>
        <dbReference type="ARBA" id="ARBA00022840"/>
    </source>
</evidence>
<sequence>MVDEIERAVHDAISVVSSAIEDGKIVTGGGAPEIELAKRLRRYAETVGGREALAVNGFANAIEAIPRTLAENAGLDSIDMLVELRAKHESPNGKNFGIEVYKGEVTNMVEIGVIEPLRTKTQAIKSAGEAAIMILRIDDVISASKREMPPPGGPPPGAGEMGEE</sequence>
<dbReference type="FunFam" id="1.10.560.10:FF:000017">
    <property type="entry name" value="T-complex protein 1 subunit eta"/>
    <property type="match status" value="1"/>
</dbReference>
<protein>
    <recommendedName>
        <fullName evidence="7">Thermosome subunit</fullName>
    </recommendedName>
</protein>
<organism evidence="6">
    <name type="scientific">marine sediment metagenome</name>
    <dbReference type="NCBI Taxonomy" id="412755"/>
    <lineage>
        <taxon>unclassified sequences</taxon>
        <taxon>metagenomes</taxon>
        <taxon>ecological metagenomes</taxon>
    </lineage>
</organism>
<dbReference type="EMBL" id="BARV01001511">
    <property type="protein sequence ID" value="GAH97050.1"/>
    <property type="molecule type" value="Genomic_DNA"/>
</dbReference>
<feature type="region of interest" description="Disordered" evidence="5">
    <location>
        <begin position="144"/>
        <end position="164"/>
    </location>
</feature>
<accession>X1KTU9</accession>
<name>X1KTU9_9ZZZZ</name>
<dbReference type="Pfam" id="PF00118">
    <property type="entry name" value="Cpn60_TCP1"/>
    <property type="match status" value="1"/>
</dbReference>
<keyword evidence="3" id="KW-0067">ATP-binding</keyword>
<dbReference type="Gene3D" id="3.30.260.10">
    <property type="entry name" value="TCP-1-like chaperonin intermediate domain"/>
    <property type="match status" value="1"/>
</dbReference>
<dbReference type="GO" id="GO:0005524">
    <property type="term" value="F:ATP binding"/>
    <property type="evidence" value="ECO:0007669"/>
    <property type="project" value="UniProtKB-KW"/>
</dbReference>
<dbReference type="GO" id="GO:0032991">
    <property type="term" value="C:protein-containing complex"/>
    <property type="evidence" value="ECO:0007669"/>
    <property type="project" value="UniProtKB-ARBA"/>
</dbReference>
<keyword evidence="4" id="KW-0143">Chaperone</keyword>
<comment type="similarity">
    <text evidence="1">Belongs to the TCP-1 chaperonin family.</text>
</comment>
<evidence type="ECO:0000256" key="2">
    <source>
        <dbReference type="ARBA" id="ARBA00022741"/>
    </source>
</evidence>
<dbReference type="InterPro" id="IPR002423">
    <property type="entry name" value="Cpn60/GroEL/TCP-1"/>
</dbReference>
<evidence type="ECO:0000256" key="1">
    <source>
        <dbReference type="ARBA" id="ARBA00008020"/>
    </source>
</evidence>
<reference evidence="6" key="1">
    <citation type="journal article" date="2014" name="Front. Microbiol.">
        <title>High frequency of phylogenetically diverse reductive dehalogenase-homologous genes in deep subseafloor sedimentary metagenomes.</title>
        <authorList>
            <person name="Kawai M."/>
            <person name="Futagami T."/>
            <person name="Toyoda A."/>
            <person name="Takaki Y."/>
            <person name="Nishi S."/>
            <person name="Hori S."/>
            <person name="Arai W."/>
            <person name="Tsubouchi T."/>
            <person name="Morono Y."/>
            <person name="Uchiyama I."/>
            <person name="Ito T."/>
            <person name="Fujiyama A."/>
            <person name="Inagaki F."/>
            <person name="Takami H."/>
        </authorList>
    </citation>
    <scope>NUCLEOTIDE SEQUENCE</scope>
    <source>
        <strain evidence="6">Expedition CK06-06</strain>
    </source>
</reference>
<dbReference type="PANTHER" id="PTHR11353">
    <property type="entry name" value="CHAPERONIN"/>
    <property type="match status" value="1"/>
</dbReference>
<evidence type="ECO:0000313" key="6">
    <source>
        <dbReference type="EMBL" id="GAH97050.1"/>
    </source>
</evidence>
<gene>
    <name evidence="6" type="ORF">S06H3_04333</name>
</gene>
<dbReference type="InterPro" id="IPR027413">
    <property type="entry name" value="GROEL-like_equatorial_sf"/>
</dbReference>
<comment type="caution">
    <text evidence="6">The sequence shown here is derived from an EMBL/GenBank/DDBJ whole genome shotgun (WGS) entry which is preliminary data.</text>
</comment>
<keyword evidence="2" id="KW-0547">Nucleotide-binding</keyword>
<dbReference type="AlphaFoldDB" id="X1KTU9"/>
<dbReference type="SUPFAM" id="SSF48592">
    <property type="entry name" value="GroEL equatorial domain-like"/>
    <property type="match status" value="1"/>
</dbReference>
<evidence type="ECO:0000256" key="5">
    <source>
        <dbReference type="SAM" id="MobiDB-lite"/>
    </source>
</evidence>
<proteinExistence type="inferred from homology"/>
<dbReference type="InterPro" id="IPR027410">
    <property type="entry name" value="TCP-1-like_intermed_sf"/>
</dbReference>
<dbReference type="GO" id="GO:0005737">
    <property type="term" value="C:cytoplasm"/>
    <property type="evidence" value="ECO:0007669"/>
    <property type="project" value="UniProtKB-ARBA"/>
</dbReference>
<dbReference type="GO" id="GO:0140662">
    <property type="term" value="F:ATP-dependent protein folding chaperone"/>
    <property type="evidence" value="ECO:0007669"/>
    <property type="project" value="InterPro"/>
</dbReference>
<evidence type="ECO:0008006" key="7">
    <source>
        <dbReference type="Google" id="ProtNLM"/>
    </source>
</evidence>